<protein>
    <submittedName>
        <fullName evidence="2">DUF4760 domain-containing protein</fullName>
    </submittedName>
</protein>
<organism evidence="2 3">
    <name type="scientific">Chitinophaga silvatica</name>
    <dbReference type="NCBI Taxonomy" id="2282649"/>
    <lineage>
        <taxon>Bacteria</taxon>
        <taxon>Pseudomonadati</taxon>
        <taxon>Bacteroidota</taxon>
        <taxon>Chitinophagia</taxon>
        <taxon>Chitinophagales</taxon>
        <taxon>Chitinophagaceae</taxon>
        <taxon>Chitinophaga</taxon>
    </lineage>
</organism>
<dbReference type="RefSeq" id="WP_116976093.1">
    <property type="nucleotide sequence ID" value="NZ_QPMM01000006.1"/>
</dbReference>
<proteinExistence type="predicted"/>
<name>A0A3E1YAG1_9BACT</name>
<keyword evidence="1" id="KW-0812">Transmembrane</keyword>
<dbReference type="Proteomes" id="UP000260644">
    <property type="component" value="Unassembled WGS sequence"/>
</dbReference>
<dbReference type="OrthoDB" id="667902at2"/>
<comment type="caution">
    <text evidence="2">The sequence shown here is derived from an EMBL/GenBank/DDBJ whole genome shotgun (WGS) entry which is preliminary data.</text>
</comment>
<dbReference type="InterPro" id="IPR031876">
    <property type="entry name" value="DUF4760"/>
</dbReference>
<evidence type="ECO:0000313" key="3">
    <source>
        <dbReference type="Proteomes" id="UP000260644"/>
    </source>
</evidence>
<reference evidence="2 3" key="1">
    <citation type="submission" date="2018-07" db="EMBL/GenBank/DDBJ databases">
        <title>Chitinophaga K2CV101002-2 sp. nov., isolated from a monsoon evergreen broad-leaved forest soil.</title>
        <authorList>
            <person name="Lv Y."/>
        </authorList>
    </citation>
    <scope>NUCLEOTIDE SEQUENCE [LARGE SCALE GENOMIC DNA]</scope>
    <source>
        <strain evidence="2 3">GDMCC 1.1288</strain>
    </source>
</reference>
<keyword evidence="3" id="KW-1185">Reference proteome</keyword>
<keyword evidence="1" id="KW-1133">Transmembrane helix</keyword>
<evidence type="ECO:0000256" key="1">
    <source>
        <dbReference type="SAM" id="Phobius"/>
    </source>
</evidence>
<gene>
    <name evidence="2" type="ORF">DVR12_12975</name>
</gene>
<keyword evidence="1" id="KW-0472">Membrane</keyword>
<feature type="transmembrane region" description="Helical" evidence="1">
    <location>
        <begin position="165"/>
        <end position="184"/>
    </location>
</feature>
<dbReference type="Pfam" id="PF15956">
    <property type="entry name" value="DUF4760"/>
    <property type="match status" value="1"/>
</dbReference>
<dbReference type="AlphaFoldDB" id="A0A3E1YAG1"/>
<sequence length="227" mass="27134">MSSVNKVTPRWYEKIGPWVLKNRYIICAFVIFAIAILGCYVYFSCKWIAKDTFQICTSLLLTITLFFTALNYEFSASKTINDYKTAKDILTFNTANEWHKAPLRDYQKTSIDFENRFMAMAERSVEAFDKYFEGEQEFRASLKGIFNFFESTSVGVHKGLIDKQFIFEFFSYIFEIYYVDYYYFIQYYRRKRNRDTIWINFTNLAEEWWPNLQSEVEVGVKKSTIIS</sequence>
<dbReference type="EMBL" id="QPMM01000006">
    <property type="protein sequence ID" value="RFS22700.1"/>
    <property type="molecule type" value="Genomic_DNA"/>
</dbReference>
<feature type="transmembrane region" description="Helical" evidence="1">
    <location>
        <begin position="55"/>
        <end position="72"/>
    </location>
</feature>
<accession>A0A3E1YAG1</accession>
<feature type="transmembrane region" description="Helical" evidence="1">
    <location>
        <begin position="23"/>
        <end position="43"/>
    </location>
</feature>
<evidence type="ECO:0000313" key="2">
    <source>
        <dbReference type="EMBL" id="RFS22700.1"/>
    </source>
</evidence>